<dbReference type="InterPro" id="IPR021994">
    <property type="entry name" value="DUF3592"/>
</dbReference>
<dbReference type="AlphaFoldDB" id="W0FKY9"/>
<sequence>MDKQTEGTVVSVKKQWWLKVNTKMLRMGPLDGTTFPHIAKVKYSVDGTEYSKLVWINAGHPVPKVGDTVHVRYRSDKPKKAKVL</sequence>
<feature type="domain" description="DUF3592" evidence="1">
    <location>
        <begin position="5"/>
        <end position="82"/>
    </location>
</feature>
<dbReference type="GO" id="GO:0006508">
    <property type="term" value="P:proteolysis"/>
    <property type="evidence" value="ECO:0007669"/>
    <property type="project" value="UniProtKB-KW"/>
</dbReference>
<reference evidence="2" key="1">
    <citation type="journal article" date="2013" name="PLoS ONE">
        <title>Metagenomic insights into the carbohydrate-active enzymes carried by the microorganisms adhering to solid digesta in the rumen of cows.</title>
        <authorList>
            <person name="Wang L."/>
            <person name="Hatem A."/>
            <person name="Catalyurek U.V."/>
            <person name="Morrison M."/>
            <person name="Yu Z."/>
        </authorList>
    </citation>
    <scope>NUCLEOTIDE SEQUENCE</scope>
</reference>
<evidence type="ECO:0000259" key="1">
    <source>
        <dbReference type="Pfam" id="PF12158"/>
    </source>
</evidence>
<keyword evidence="2" id="KW-0378">Hydrolase</keyword>
<organism evidence="2">
    <name type="scientific">uncultured bacterium Contigcl_22</name>
    <dbReference type="NCBI Taxonomy" id="1393666"/>
    <lineage>
        <taxon>Bacteria</taxon>
        <taxon>environmental samples</taxon>
    </lineage>
</organism>
<name>W0FKY9_9BACT</name>
<proteinExistence type="predicted"/>
<dbReference type="GO" id="GO:0008233">
    <property type="term" value="F:peptidase activity"/>
    <property type="evidence" value="ECO:0007669"/>
    <property type="project" value="UniProtKB-KW"/>
</dbReference>
<evidence type="ECO:0000313" key="2">
    <source>
        <dbReference type="EMBL" id="AHF25591.1"/>
    </source>
</evidence>
<accession>W0FKY9</accession>
<dbReference type="Pfam" id="PF12158">
    <property type="entry name" value="DUF3592"/>
    <property type="match status" value="1"/>
</dbReference>
<dbReference type="EMBL" id="KC246842">
    <property type="protein sequence ID" value="AHF25591.1"/>
    <property type="molecule type" value="Genomic_DNA"/>
</dbReference>
<protein>
    <submittedName>
        <fullName evidence="2">Putative protease</fullName>
    </submittedName>
</protein>
<keyword evidence="2" id="KW-0645">Protease</keyword>